<dbReference type="Pfam" id="PF13439">
    <property type="entry name" value="Glyco_transf_4"/>
    <property type="match status" value="1"/>
</dbReference>
<dbReference type="GO" id="GO:0016757">
    <property type="term" value="F:glycosyltransferase activity"/>
    <property type="evidence" value="ECO:0007669"/>
    <property type="project" value="InterPro"/>
</dbReference>
<name>A0A554LLE8_9BACT</name>
<evidence type="ECO:0000259" key="1">
    <source>
        <dbReference type="Pfam" id="PF00534"/>
    </source>
</evidence>
<protein>
    <submittedName>
        <fullName evidence="3">Glycosyltransferase</fullName>
    </submittedName>
</protein>
<feature type="domain" description="Glycosyl transferase family 1" evidence="1">
    <location>
        <begin position="267"/>
        <end position="362"/>
    </location>
</feature>
<gene>
    <name evidence="3" type="ORF">Athens101428_571</name>
</gene>
<organism evidence="3 4">
    <name type="scientific">Candidatus Berkelbacteria bacterium Athens1014_28</name>
    <dbReference type="NCBI Taxonomy" id="2017145"/>
    <lineage>
        <taxon>Bacteria</taxon>
        <taxon>Candidatus Berkelbacteria</taxon>
    </lineage>
</organism>
<sequence>MRIGFLRYPKKLYESGKVLRGGSEIANQHLIDFLRSSGVEVIEFMPESAERLKLINIPAIGTPLMFQELLHKIDKINTCDLLITTNWFGAIIPEVKVPLVTIFHANASMVLDSIQDKNIFDKGILSKWLEKVEPYKIGQISDQSKHETVITISESYFANNSDRVIAVSRFLKESLVKYYSADRKKIDVVLNTYPDDWSNINVDRKLAKKNISLVCLTRLPVDYNGFVGKGADRIFELFSSVSGINKVLIASTKPKSFDKLLKDFFPDVEYFENSSRREVGEQIANTQLSFHPSRCEACQLTLIEAMMMRNVVITFPVGVAEELIENGKDGFIVNSVKEAIKIINWLKNQPEEIERIATNARSKVLTNLSKEKIGGQYLKIFQELIKKKNA</sequence>
<dbReference type="AlphaFoldDB" id="A0A554LLE8"/>
<dbReference type="Pfam" id="PF00534">
    <property type="entry name" value="Glycos_transf_1"/>
    <property type="match status" value="1"/>
</dbReference>
<keyword evidence="3" id="KW-0808">Transferase</keyword>
<dbReference type="InterPro" id="IPR028098">
    <property type="entry name" value="Glyco_trans_4-like_N"/>
</dbReference>
<evidence type="ECO:0000313" key="3">
    <source>
        <dbReference type="EMBL" id="TSC93691.1"/>
    </source>
</evidence>
<evidence type="ECO:0000313" key="4">
    <source>
        <dbReference type="Proteomes" id="UP000316495"/>
    </source>
</evidence>
<reference evidence="3 4" key="1">
    <citation type="submission" date="2017-07" db="EMBL/GenBank/DDBJ databases">
        <title>Mechanisms for carbon and nitrogen cycling indicate functional differentiation within the Candidate Phyla Radiation.</title>
        <authorList>
            <person name="Danczak R.E."/>
            <person name="Johnston M.D."/>
            <person name="Kenah C."/>
            <person name="Slattery M."/>
            <person name="Wrighton K.C."/>
            <person name="Wilkins M.J."/>
        </authorList>
    </citation>
    <scope>NUCLEOTIDE SEQUENCE [LARGE SCALE GENOMIC DNA]</scope>
    <source>
        <strain evidence="3">Athens1014_28</strain>
    </source>
</reference>
<comment type="caution">
    <text evidence="3">The sequence shown here is derived from an EMBL/GenBank/DDBJ whole genome shotgun (WGS) entry which is preliminary data.</text>
</comment>
<accession>A0A554LLE8</accession>
<dbReference type="Proteomes" id="UP000316495">
    <property type="component" value="Unassembled WGS sequence"/>
</dbReference>
<dbReference type="PANTHER" id="PTHR12526">
    <property type="entry name" value="GLYCOSYLTRANSFERASE"/>
    <property type="match status" value="1"/>
</dbReference>
<evidence type="ECO:0000259" key="2">
    <source>
        <dbReference type="Pfam" id="PF13439"/>
    </source>
</evidence>
<feature type="domain" description="Glycosyltransferase subfamily 4-like N-terminal" evidence="2">
    <location>
        <begin position="21"/>
        <end position="191"/>
    </location>
</feature>
<dbReference type="EMBL" id="VMGN01000032">
    <property type="protein sequence ID" value="TSC93691.1"/>
    <property type="molecule type" value="Genomic_DNA"/>
</dbReference>
<dbReference type="Gene3D" id="3.40.50.2000">
    <property type="entry name" value="Glycogen Phosphorylase B"/>
    <property type="match status" value="2"/>
</dbReference>
<dbReference type="CDD" id="cd03801">
    <property type="entry name" value="GT4_PimA-like"/>
    <property type="match status" value="1"/>
</dbReference>
<proteinExistence type="predicted"/>
<dbReference type="InterPro" id="IPR001296">
    <property type="entry name" value="Glyco_trans_1"/>
</dbReference>
<dbReference type="SUPFAM" id="SSF53756">
    <property type="entry name" value="UDP-Glycosyltransferase/glycogen phosphorylase"/>
    <property type="match status" value="1"/>
</dbReference>